<accession>A0ABS8PMF7</accession>
<dbReference type="Proteomes" id="UP001199816">
    <property type="component" value="Unassembled WGS sequence"/>
</dbReference>
<reference evidence="1 2" key="1">
    <citation type="submission" date="2021-11" db="EMBL/GenBank/DDBJ databases">
        <title>Genomic of Niabella pedocola.</title>
        <authorList>
            <person name="Wu T."/>
        </authorList>
    </citation>
    <scope>NUCLEOTIDE SEQUENCE [LARGE SCALE GENOMIC DNA]</scope>
    <source>
        <strain evidence="1 2">JCM 31011</strain>
    </source>
</reference>
<protein>
    <submittedName>
        <fullName evidence="1">Uncharacterized protein</fullName>
    </submittedName>
</protein>
<proteinExistence type="predicted"/>
<sequence length="195" mass="21409">MKQPFIIGICLLTLCLYSCGFEERRKQLDDREQALNLREQAVMLKEKEVKLKEDSLKKFAAQIDSASHLPVIQGVPLPDSLAGSWNVAMVCTQTNCSGFAVGDIRKETWLIAGNGTAVTVRAMQGDKLIRVYTGTFTGTDLKLSTPESETAQPSASMAVALKVDQRNKLSGQRLITQADGCETTFKVDLDKLKNP</sequence>
<name>A0ABS8PMF7_9BACT</name>
<evidence type="ECO:0000313" key="2">
    <source>
        <dbReference type="Proteomes" id="UP001199816"/>
    </source>
</evidence>
<gene>
    <name evidence="1" type="ORF">LQ567_05880</name>
</gene>
<dbReference type="RefSeq" id="WP_231003186.1">
    <property type="nucleotide sequence ID" value="NZ_JAJNEC010000004.1"/>
</dbReference>
<dbReference type="EMBL" id="JAJNEC010000004">
    <property type="protein sequence ID" value="MCD2422283.1"/>
    <property type="molecule type" value="Genomic_DNA"/>
</dbReference>
<evidence type="ECO:0000313" key="1">
    <source>
        <dbReference type="EMBL" id="MCD2422283.1"/>
    </source>
</evidence>
<comment type="caution">
    <text evidence="1">The sequence shown here is derived from an EMBL/GenBank/DDBJ whole genome shotgun (WGS) entry which is preliminary data.</text>
</comment>
<organism evidence="1 2">
    <name type="scientific">Niabella pedocola</name>
    <dbReference type="NCBI Taxonomy" id="1752077"/>
    <lineage>
        <taxon>Bacteria</taxon>
        <taxon>Pseudomonadati</taxon>
        <taxon>Bacteroidota</taxon>
        <taxon>Chitinophagia</taxon>
        <taxon>Chitinophagales</taxon>
        <taxon>Chitinophagaceae</taxon>
        <taxon>Niabella</taxon>
    </lineage>
</organism>
<keyword evidence="2" id="KW-1185">Reference proteome</keyword>